<dbReference type="InterPro" id="IPR003594">
    <property type="entry name" value="HATPase_dom"/>
</dbReference>
<dbReference type="EC" id="2.7.13.3" evidence="3"/>
<evidence type="ECO:0000256" key="2">
    <source>
        <dbReference type="ARBA" id="ARBA00004141"/>
    </source>
</evidence>
<feature type="transmembrane region" description="Helical" evidence="13">
    <location>
        <begin position="40"/>
        <end position="60"/>
    </location>
</feature>
<evidence type="ECO:0000256" key="13">
    <source>
        <dbReference type="SAM" id="Phobius"/>
    </source>
</evidence>
<keyword evidence="12 13" id="KW-0472">Membrane</keyword>
<reference evidence="15 16" key="1">
    <citation type="submission" date="2024-09" db="EMBL/GenBank/DDBJ databases">
        <authorList>
            <person name="Sun Q."/>
            <person name="Mori K."/>
        </authorList>
    </citation>
    <scope>NUCLEOTIDE SEQUENCE [LARGE SCALE GENOMIC DNA]</scope>
    <source>
        <strain evidence="15 16">CCM 7706</strain>
    </source>
</reference>
<dbReference type="SMART" id="SM00387">
    <property type="entry name" value="HATPase_c"/>
    <property type="match status" value="1"/>
</dbReference>
<protein>
    <recommendedName>
        <fullName evidence="3">histidine kinase</fullName>
        <ecNumber evidence="3">2.7.13.3</ecNumber>
    </recommendedName>
</protein>
<evidence type="ECO:0000256" key="8">
    <source>
        <dbReference type="ARBA" id="ARBA00022777"/>
    </source>
</evidence>
<dbReference type="Gene3D" id="1.20.120.620">
    <property type="entry name" value="Backbone structure of the membrane domain of e. Coli histidine kinase receptor kdpd"/>
    <property type="match status" value="1"/>
</dbReference>
<dbReference type="InterPro" id="IPR025201">
    <property type="entry name" value="KdpD_TM"/>
</dbReference>
<dbReference type="EMBL" id="JBHLWK010000010">
    <property type="protein sequence ID" value="MFC0204364.1"/>
    <property type="molecule type" value="Genomic_DNA"/>
</dbReference>
<dbReference type="SUPFAM" id="SSF55874">
    <property type="entry name" value="ATPase domain of HSP90 chaperone/DNA topoisomerase II/histidine kinase"/>
    <property type="match status" value="1"/>
</dbReference>
<evidence type="ECO:0000256" key="7">
    <source>
        <dbReference type="ARBA" id="ARBA00022741"/>
    </source>
</evidence>
<evidence type="ECO:0000256" key="1">
    <source>
        <dbReference type="ARBA" id="ARBA00000085"/>
    </source>
</evidence>
<evidence type="ECO:0000256" key="9">
    <source>
        <dbReference type="ARBA" id="ARBA00022840"/>
    </source>
</evidence>
<evidence type="ECO:0000256" key="4">
    <source>
        <dbReference type="ARBA" id="ARBA00022553"/>
    </source>
</evidence>
<dbReference type="GO" id="GO:0004673">
    <property type="term" value="F:protein histidine kinase activity"/>
    <property type="evidence" value="ECO:0007669"/>
    <property type="project" value="UniProtKB-EC"/>
</dbReference>
<dbReference type="PROSITE" id="PS50109">
    <property type="entry name" value="HIS_KIN"/>
    <property type="match status" value="1"/>
</dbReference>
<dbReference type="Proteomes" id="UP001589798">
    <property type="component" value="Unassembled WGS sequence"/>
</dbReference>
<organism evidence="15 16">
    <name type="scientific">Novosphingobium soli</name>
    <dbReference type="NCBI Taxonomy" id="574956"/>
    <lineage>
        <taxon>Bacteria</taxon>
        <taxon>Pseudomonadati</taxon>
        <taxon>Pseudomonadota</taxon>
        <taxon>Alphaproteobacteria</taxon>
        <taxon>Sphingomonadales</taxon>
        <taxon>Sphingomonadaceae</taxon>
        <taxon>Novosphingobium</taxon>
    </lineage>
</organism>
<dbReference type="Pfam" id="PF07568">
    <property type="entry name" value="HisKA_2"/>
    <property type="match status" value="1"/>
</dbReference>
<evidence type="ECO:0000256" key="11">
    <source>
        <dbReference type="ARBA" id="ARBA00023012"/>
    </source>
</evidence>
<sequence length="345" mass="37630">MSRFTERLPLLPGKPLVQYAVTVVLCLVALWLRWELDGAFPPGYPFLTFFPAVILSSFLFGPRPGLVAAVLCGLFAWYVFIPPRLSFAVDGGTITAMMFYTGVVAVDIGLVHLMQAANARLLLAREEVRALAEERGQLVERSELLFQEMQHRVGNNLQMVGAVLSLQMRNLTEPTARRALSDAAARLQVIGNIQRQLYRQDGQLVPLDSFLTEVCAKMMASSARPGITCKVDAQPDIVLRPDSAVPVALIVTEAIANALEHGFRDRESGSISVRVASEDGAVFLCVEDDGAGLPPGFDAARAESIGLRISRVLSRQLEAEMALENGARGACMTLRLPSWRLADSH</sequence>
<name>A0ABV6CUF2_9SPHN</name>
<comment type="caution">
    <text evidence="15">The sequence shown here is derived from an EMBL/GenBank/DDBJ whole genome shotgun (WGS) entry which is preliminary data.</text>
</comment>
<keyword evidence="6 13" id="KW-0812">Transmembrane</keyword>
<keyword evidence="11" id="KW-0902">Two-component regulatory system</keyword>
<keyword evidence="8 15" id="KW-0418">Kinase</keyword>
<dbReference type="InterPro" id="IPR005467">
    <property type="entry name" value="His_kinase_dom"/>
</dbReference>
<evidence type="ECO:0000256" key="3">
    <source>
        <dbReference type="ARBA" id="ARBA00012438"/>
    </source>
</evidence>
<keyword evidence="4" id="KW-0597">Phosphoprotein</keyword>
<dbReference type="RefSeq" id="WP_379487115.1">
    <property type="nucleotide sequence ID" value="NZ_JBHLWK010000010.1"/>
</dbReference>
<accession>A0ABV6CUF2</accession>
<keyword evidence="10 13" id="KW-1133">Transmembrane helix</keyword>
<keyword evidence="16" id="KW-1185">Reference proteome</keyword>
<dbReference type="InterPro" id="IPR011495">
    <property type="entry name" value="Sig_transdc_His_kin_sub2_dim/P"/>
</dbReference>
<evidence type="ECO:0000313" key="15">
    <source>
        <dbReference type="EMBL" id="MFC0204364.1"/>
    </source>
</evidence>
<dbReference type="Pfam" id="PF13581">
    <property type="entry name" value="HATPase_c_2"/>
    <property type="match status" value="1"/>
</dbReference>
<feature type="transmembrane region" description="Helical" evidence="13">
    <location>
        <begin position="93"/>
        <end position="113"/>
    </location>
</feature>
<feature type="transmembrane region" description="Helical" evidence="13">
    <location>
        <begin position="65"/>
        <end position="81"/>
    </location>
</feature>
<dbReference type="InterPro" id="IPR038318">
    <property type="entry name" value="KdpD_sf"/>
</dbReference>
<evidence type="ECO:0000256" key="12">
    <source>
        <dbReference type="ARBA" id="ARBA00023136"/>
    </source>
</evidence>
<dbReference type="PANTHER" id="PTHR41523">
    <property type="entry name" value="TWO-COMPONENT SYSTEM SENSOR PROTEIN"/>
    <property type="match status" value="1"/>
</dbReference>
<feature type="domain" description="Histidine kinase" evidence="14">
    <location>
        <begin position="148"/>
        <end position="340"/>
    </location>
</feature>
<evidence type="ECO:0000256" key="6">
    <source>
        <dbReference type="ARBA" id="ARBA00022692"/>
    </source>
</evidence>
<dbReference type="InterPro" id="IPR036890">
    <property type="entry name" value="HATPase_C_sf"/>
</dbReference>
<evidence type="ECO:0000256" key="10">
    <source>
        <dbReference type="ARBA" id="ARBA00022989"/>
    </source>
</evidence>
<keyword evidence="5 15" id="KW-0808">Transferase</keyword>
<gene>
    <name evidence="15" type="ORF">ACFFJC_08770</name>
</gene>
<dbReference type="PANTHER" id="PTHR41523:SF8">
    <property type="entry name" value="ETHYLENE RESPONSE SENSOR PROTEIN"/>
    <property type="match status" value="1"/>
</dbReference>
<feature type="transmembrane region" description="Helical" evidence="13">
    <location>
        <begin position="16"/>
        <end position="34"/>
    </location>
</feature>
<evidence type="ECO:0000259" key="14">
    <source>
        <dbReference type="PROSITE" id="PS50109"/>
    </source>
</evidence>
<evidence type="ECO:0000313" key="16">
    <source>
        <dbReference type="Proteomes" id="UP001589798"/>
    </source>
</evidence>
<evidence type="ECO:0000256" key="5">
    <source>
        <dbReference type="ARBA" id="ARBA00022679"/>
    </source>
</evidence>
<comment type="subcellular location">
    <subcellularLocation>
        <location evidence="2">Membrane</location>
        <topology evidence="2">Multi-pass membrane protein</topology>
    </subcellularLocation>
</comment>
<keyword evidence="7" id="KW-0547">Nucleotide-binding</keyword>
<dbReference type="Gene3D" id="3.30.565.10">
    <property type="entry name" value="Histidine kinase-like ATPase, C-terminal domain"/>
    <property type="match status" value="1"/>
</dbReference>
<dbReference type="Pfam" id="PF13493">
    <property type="entry name" value="DUF4118"/>
    <property type="match status" value="1"/>
</dbReference>
<keyword evidence="9" id="KW-0067">ATP-binding</keyword>
<proteinExistence type="predicted"/>
<comment type="catalytic activity">
    <reaction evidence="1">
        <text>ATP + protein L-histidine = ADP + protein N-phospho-L-histidine.</text>
        <dbReference type="EC" id="2.7.13.3"/>
    </reaction>
</comment>